<dbReference type="OrthoDB" id="6694953at2"/>
<keyword evidence="2" id="KW-1185">Reference proteome</keyword>
<dbReference type="PATRIC" id="fig|1217700.3.peg.3196"/>
<protein>
    <submittedName>
        <fullName evidence="1">Uncharacterized protein</fullName>
    </submittedName>
</protein>
<dbReference type="RefSeq" id="WP_005205017.1">
    <property type="nucleotide sequence ID" value="NZ_KB850072.1"/>
</dbReference>
<dbReference type="EMBL" id="APRN01000039">
    <property type="protein sequence ID" value="ENX55730.1"/>
    <property type="molecule type" value="Genomic_DNA"/>
</dbReference>
<evidence type="ECO:0000313" key="2">
    <source>
        <dbReference type="Proteomes" id="UP000013084"/>
    </source>
</evidence>
<dbReference type="Proteomes" id="UP000013084">
    <property type="component" value="Unassembled WGS sequence"/>
</dbReference>
<dbReference type="HOGENOM" id="CLU_1631805_0_0_6"/>
<comment type="caution">
    <text evidence="1">The sequence shown here is derived from an EMBL/GenBank/DDBJ whole genome shotgun (WGS) entry which is preliminary data.</text>
</comment>
<reference evidence="1 2" key="1">
    <citation type="submission" date="2013-02" db="EMBL/GenBank/DDBJ databases">
        <title>The Genome Sequence of Acinetobacter sp. CIP 70.18.</title>
        <authorList>
            <consortium name="The Broad Institute Genome Sequencing Platform"/>
            <consortium name="The Broad Institute Genome Sequencing Center for Infectious Disease"/>
            <person name="Cerqueira G."/>
            <person name="Feldgarden M."/>
            <person name="Courvalin P."/>
            <person name="Perichon B."/>
            <person name="Grillot-Courvalin C."/>
            <person name="Clermont D."/>
            <person name="Rocha E."/>
            <person name="Yoon E.-J."/>
            <person name="Nemec A."/>
            <person name="Walker B."/>
            <person name="Young S.K."/>
            <person name="Zeng Q."/>
            <person name="Gargeya S."/>
            <person name="Fitzgerald M."/>
            <person name="Haas B."/>
            <person name="Abouelleil A."/>
            <person name="Alvarado L."/>
            <person name="Arachchi H.M."/>
            <person name="Berlin A.M."/>
            <person name="Chapman S.B."/>
            <person name="Dewar J."/>
            <person name="Goldberg J."/>
            <person name="Griggs A."/>
            <person name="Gujja S."/>
            <person name="Hansen M."/>
            <person name="Howarth C."/>
            <person name="Imamovic A."/>
            <person name="Larimer J."/>
            <person name="McCowan C."/>
            <person name="Murphy C."/>
            <person name="Neiman D."/>
            <person name="Pearson M."/>
            <person name="Priest M."/>
            <person name="Roberts A."/>
            <person name="Saif S."/>
            <person name="Shea T."/>
            <person name="Sisk P."/>
            <person name="Sykes S."/>
            <person name="Wortman J."/>
            <person name="Nusbaum C."/>
            <person name="Birren B."/>
        </authorList>
    </citation>
    <scope>NUCLEOTIDE SEQUENCE [LARGE SCALE GENOMIC DNA]</scope>
    <source>
        <strain evidence="1 2">CIP 70.18</strain>
    </source>
</reference>
<name>N9SX66_9GAMM</name>
<evidence type="ECO:0000313" key="1">
    <source>
        <dbReference type="EMBL" id="ENX55730.1"/>
    </source>
</evidence>
<gene>
    <name evidence="1" type="ORF">F902_03289</name>
</gene>
<proteinExistence type="predicted"/>
<accession>N9SX66</accession>
<organism evidence="1 2">
    <name type="scientific">Acinetobacter higginsii</name>
    <dbReference type="NCBI Taxonomy" id="70347"/>
    <lineage>
        <taxon>Bacteria</taxon>
        <taxon>Pseudomonadati</taxon>
        <taxon>Pseudomonadota</taxon>
        <taxon>Gammaproteobacteria</taxon>
        <taxon>Moraxellales</taxon>
        <taxon>Moraxellaceae</taxon>
        <taxon>Acinetobacter</taxon>
    </lineage>
</organism>
<sequence>MNIENEREAFEKKQHVKIWNWFYYDESTGKYKMKIVTTNMDKFVALNELNYGWSMWQASALHAEEKLEGCVVVPKSEITNWYLDEDESIYIDEPDSFLCDLEPGDVLEVKRQQCWTVENQFAAKVYTDEDNIFWEFFDSEKEAEKAAAHCKAMLEAARSGNE</sequence>
<dbReference type="AlphaFoldDB" id="N9SX66"/>